<keyword evidence="4" id="KW-0572">Peptidoglycan-anchor</keyword>
<dbReference type="AlphaFoldDB" id="A0A4R6JBR3"/>
<dbReference type="PROSITE" id="PS50847">
    <property type="entry name" value="GRAM_POS_ANCHORING"/>
    <property type="match status" value="1"/>
</dbReference>
<gene>
    <name evidence="8" type="ORF">C8E87_7394</name>
</gene>
<evidence type="ECO:0000313" key="8">
    <source>
        <dbReference type="EMBL" id="TDO31955.1"/>
    </source>
</evidence>
<keyword evidence="6" id="KW-0472">Membrane</keyword>
<evidence type="ECO:0000313" key="9">
    <source>
        <dbReference type="Proteomes" id="UP000294901"/>
    </source>
</evidence>
<feature type="transmembrane region" description="Helical" evidence="6">
    <location>
        <begin position="383"/>
        <end position="404"/>
    </location>
</feature>
<dbReference type="InterPro" id="IPR019931">
    <property type="entry name" value="LPXTG_anchor"/>
</dbReference>
<accession>A0A4R6JBR3</accession>
<evidence type="ECO:0000256" key="1">
    <source>
        <dbReference type="ARBA" id="ARBA00022512"/>
    </source>
</evidence>
<evidence type="ECO:0000256" key="6">
    <source>
        <dbReference type="SAM" id="Phobius"/>
    </source>
</evidence>
<keyword evidence="9" id="KW-1185">Reference proteome</keyword>
<keyword evidence="3" id="KW-0732">Signal</keyword>
<sequence length="410" mass="41855">MFHFGFRARVPGRYVTEPAAAARFAGGVGRETVLSSRAMIMESGAETRGRDRQQRRAAGSALRRIGVLVAAFALTLTGLAAPAHAADGLTAFITSSDQIPSGKSLSASILIGADQDIVPQSIRVVTTLPQGVTFERTECGPDGNAACPDGPCEAAASTVTCAVAVAAPTREPSYAFNLLLRVQGAVGSRVTISTTATAEKQDGTQVSANSETTVRIVQSSDVGIKVEKISGPSGPKNVVRYTYVLHNYGPLDVAAGNAVFFESGKPSGLGLYGFKPAKVSCFQDTTGPMFCGTETKLAPGQETRATRELAVPADSELWGKKVTMTASVFDYPPGVGGDPSNNVVQFELDFTGKPSTGGGTAAPAPGDGDGGEGGGLPVTGAPALAVAGAGLALLALGAGALLLTRRRRLG</sequence>
<evidence type="ECO:0000256" key="4">
    <source>
        <dbReference type="ARBA" id="ARBA00023088"/>
    </source>
</evidence>
<keyword evidence="1" id="KW-0134">Cell wall</keyword>
<feature type="region of interest" description="Disordered" evidence="5">
    <location>
        <begin position="352"/>
        <end position="376"/>
    </location>
</feature>
<comment type="caution">
    <text evidence="8">The sequence shown here is derived from an EMBL/GenBank/DDBJ whole genome shotgun (WGS) entry which is preliminary data.</text>
</comment>
<dbReference type="EMBL" id="SNWR01000002">
    <property type="protein sequence ID" value="TDO31955.1"/>
    <property type="molecule type" value="Genomic_DNA"/>
</dbReference>
<keyword evidence="6" id="KW-1133">Transmembrane helix</keyword>
<name>A0A4R6JBR3_9ACTN</name>
<evidence type="ECO:0000256" key="2">
    <source>
        <dbReference type="ARBA" id="ARBA00022525"/>
    </source>
</evidence>
<dbReference type="Proteomes" id="UP000294901">
    <property type="component" value="Unassembled WGS sequence"/>
</dbReference>
<proteinExistence type="predicted"/>
<reference evidence="8 9" key="1">
    <citation type="submission" date="2019-03" db="EMBL/GenBank/DDBJ databases">
        <title>Sequencing the genomes of 1000 actinobacteria strains.</title>
        <authorList>
            <person name="Klenk H.-P."/>
        </authorList>
    </citation>
    <scope>NUCLEOTIDE SEQUENCE [LARGE SCALE GENOMIC DNA]</scope>
    <source>
        <strain evidence="8 9">DSM 43805</strain>
    </source>
</reference>
<organism evidence="8 9">
    <name type="scientific">Paractinoplanes brasiliensis</name>
    <dbReference type="NCBI Taxonomy" id="52695"/>
    <lineage>
        <taxon>Bacteria</taxon>
        <taxon>Bacillati</taxon>
        <taxon>Actinomycetota</taxon>
        <taxon>Actinomycetes</taxon>
        <taxon>Micromonosporales</taxon>
        <taxon>Micromonosporaceae</taxon>
        <taxon>Paractinoplanes</taxon>
    </lineage>
</organism>
<feature type="compositionally biased region" description="Gly residues" evidence="5">
    <location>
        <begin position="367"/>
        <end position="376"/>
    </location>
</feature>
<feature type="transmembrane region" description="Helical" evidence="6">
    <location>
        <begin position="65"/>
        <end position="85"/>
    </location>
</feature>
<keyword evidence="6" id="KW-0812">Transmembrane</keyword>
<evidence type="ECO:0000259" key="7">
    <source>
        <dbReference type="PROSITE" id="PS50847"/>
    </source>
</evidence>
<feature type="domain" description="Gram-positive cocci surface proteins LPxTG" evidence="7">
    <location>
        <begin position="376"/>
        <end position="410"/>
    </location>
</feature>
<protein>
    <recommendedName>
        <fullName evidence="7">Gram-positive cocci surface proteins LPxTG domain-containing protein</fullName>
    </recommendedName>
</protein>
<keyword evidence="2" id="KW-0964">Secreted</keyword>
<evidence type="ECO:0000256" key="3">
    <source>
        <dbReference type="ARBA" id="ARBA00022729"/>
    </source>
</evidence>
<evidence type="ECO:0000256" key="5">
    <source>
        <dbReference type="SAM" id="MobiDB-lite"/>
    </source>
</evidence>